<evidence type="ECO:0000313" key="22">
    <source>
        <dbReference type="Proteomes" id="UP000471633"/>
    </source>
</evidence>
<organism evidence="21 22">
    <name type="scientific">Schistosoma haematobium</name>
    <name type="common">Blood fluke</name>
    <dbReference type="NCBI Taxonomy" id="6185"/>
    <lineage>
        <taxon>Eukaryota</taxon>
        <taxon>Metazoa</taxon>
        <taxon>Spiralia</taxon>
        <taxon>Lophotrochozoa</taxon>
        <taxon>Platyhelminthes</taxon>
        <taxon>Trematoda</taxon>
        <taxon>Digenea</taxon>
        <taxon>Strigeidida</taxon>
        <taxon>Schistosomatoidea</taxon>
        <taxon>Schistosomatidae</taxon>
        <taxon>Schistosoma</taxon>
    </lineage>
</organism>
<keyword evidence="10" id="KW-0106">Calcium</keyword>
<feature type="compositionally biased region" description="Acidic residues" evidence="16">
    <location>
        <begin position="721"/>
        <end position="736"/>
    </location>
</feature>
<feature type="region of interest" description="Disordered" evidence="16">
    <location>
        <begin position="1617"/>
        <end position="1637"/>
    </location>
</feature>
<feature type="compositionally biased region" description="Pro residues" evidence="16">
    <location>
        <begin position="790"/>
        <end position="802"/>
    </location>
</feature>
<feature type="compositionally biased region" description="Acidic residues" evidence="16">
    <location>
        <begin position="1497"/>
        <end position="1519"/>
    </location>
</feature>
<evidence type="ECO:0000256" key="3">
    <source>
        <dbReference type="ARBA" id="ARBA00005579"/>
    </source>
</evidence>
<dbReference type="SMART" id="SM00054">
    <property type="entry name" value="EFh"/>
    <property type="match status" value="5"/>
</dbReference>
<feature type="compositionally biased region" description="Pro residues" evidence="16">
    <location>
        <begin position="811"/>
        <end position="823"/>
    </location>
</feature>
<feature type="chain" id="PRO_5037461108" description="Reticulocalbin-3" evidence="17">
    <location>
        <begin position="24"/>
        <end position="2507"/>
    </location>
</feature>
<evidence type="ECO:0000256" key="4">
    <source>
        <dbReference type="ARBA" id="ARBA00022490"/>
    </source>
</evidence>
<protein>
    <recommendedName>
        <fullName evidence="15">Reticulocalbin-3</fullName>
    </recommendedName>
</protein>
<feature type="region of interest" description="Disordered" evidence="16">
    <location>
        <begin position="466"/>
        <end position="485"/>
    </location>
</feature>
<dbReference type="PROSITE" id="PS50222">
    <property type="entry name" value="EF_HAND_2"/>
    <property type="match status" value="3"/>
</dbReference>
<keyword evidence="5" id="KW-0254">Endocytosis</keyword>
<keyword evidence="11" id="KW-0325">Glycoprotein</keyword>
<comment type="function">
    <text evidence="13">Probable molecular chaperone assisting protein biosynthesis and transport in the endoplasmic reticulum. Required for the proper biosynthesis and transport of pulmonary surfactant-associated protein A/SP-A, pulmonary surfactant-associated protein D/SP-D and the lipid transporter ABCA3. By regulating both the proper expression and the degradation through the endoplasmic reticulum-associated protein degradation pathway of these proteins plays a crucial role in pulmonary surfactant homeostasis. Has an anti-fibrotic activity by negatively regulating the secretion of type I and type III collagens. This calcium-binding protein also transiently associates with immature PCSK6 and regulates its secretion.</text>
</comment>
<keyword evidence="4" id="KW-0963">Cytoplasm</keyword>
<proteinExistence type="inferred from homology"/>
<dbReference type="SUPFAM" id="SSF49447">
    <property type="entry name" value="Second domain of Mu2 adaptin subunit (ap50) of ap2 adaptor"/>
    <property type="match status" value="1"/>
</dbReference>
<comment type="caution">
    <text evidence="21">The sequence shown here is derived from an EMBL/GenBank/DDBJ whole genome shotgun (WGS) entry which is preliminary data.</text>
</comment>
<evidence type="ECO:0000256" key="14">
    <source>
        <dbReference type="ARBA" id="ARBA00063143"/>
    </source>
</evidence>
<dbReference type="Pfam" id="PF00928">
    <property type="entry name" value="Adap_comp_sub"/>
    <property type="match status" value="1"/>
</dbReference>
<dbReference type="GO" id="GO:0015031">
    <property type="term" value="P:protein transport"/>
    <property type="evidence" value="ECO:0007669"/>
    <property type="project" value="UniProtKB-ARBA"/>
</dbReference>
<dbReference type="CTD" id="24596045"/>
<dbReference type="InterPro" id="IPR018247">
    <property type="entry name" value="EF_Hand_1_Ca_BS"/>
</dbReference>
<feature type="compositionally biased region" description="Polar residues" evidence="16">
    <location>
        <begin position="1805"/>
        <end position="1820"/>
    </location>
</feature>
<feature type="compositionally biased region" description="Polar residues" evidence="16">
    <location>
        <begin position="2415"/>
        <end position="2434"/>
    </location>
</feature>
<dbReference type="EMBL" id="AMPZ03000001">
    <property type="protein sequence ID" value="KAH9595463.1"/>
    <property type="molecule type" value="Genomic_DNA"/>
</dbReference>
<gene>
    <name evidence="21" type="primary">RCN1_1</name>
    <name evidence="21" type="ORF">MS3_00001499</name>
</gene>
<feature type="region of interest" description="Disordered" evidence="16">
    <location>
        <begin position="609"/>
        <end position="685"/>
    </location>
</feature>
<evidence type="ECO:0000256" key="15">
    <source>
        <dbReference type="ARBA" id="ARBA00072696"/>
    </source>
</evidence>
<evidence type="ECO:0000256" key="7">
    <source>
        <dbReference type="ARBA" id="ARBA00022729"/>
    </source>
</evidence>
<feature type="compositionally biased region" description="Low complexity" evidence="16">
    <location>
        <begin position="510"/>
        <end position="524"/>
    </location>
</feature>
<dbReference type="Pfam" id="PF13499">
    <property type="entry name" value="EF-hand_7"/>
    <property type="match status" value="1"/>
</dbReference>
<evidence type="ECO:0000256" key="9">
    <source>
        <dbReference type="ARBA" id="ARBA00022824"/>
    </source>
</evidence>
<feature type="region of interest" description="Disordered" evidence="16">
    <location>
        <begin position="493"/>
        <end position="530"/>
    </location>
</feature>
<dbReference type="Pfam" id="PF13202">
    <property type="entry name" value="EF-hand_5"/>
    <property type="match status" value="1"/>
</dbReference>
<dbReference type="InterPro" id="IPR002048">
    <property type="entry name" value="EF_hand_dom"/>
</dbReference>
<feature type="compositionally biased region" description="Basic and acidic residues" evidence="16">
    <location>
        <begin position="885"/>
        <end position="900"/>
    </location>
</feature>
<dbReference type="SUPFAM" id="SSF47473">
    <property type="entry name" value="EF-hand"/>
    <property type="match status" value="2"/>
</dbReference>
<feature type="compositionally biased region" description="Polar residues" evidence="16">
    <location>
        <begin position="609"/>
        <end position="618"/>
    </location>
</feature>
<keyword evidence="6" id="KW-0479">Metal-binding</keyword>
<dbReference type="InterPro" id="IPR036168">
    <property type="entry name" value="AP2_Mu_C_sf"/>
</dbReference>
<dbReference type="FunFam" id="1.10.238.10:FF:000104">
    <property type="entry name" value="calumenin isoform X1"/>
    <property type="match status" value="1"/>
</dbReference>
<feature type="region of interest" description="Disordered" evidence="16">
    <location>
        <begin position="719"/>
        <end position="741"/>
    </location>
</feature>
<name>A0A922LX01_SCHHA</name>
<comment type="subcellular location">
    <subcellularLocation>
        <location evidence="2">Cytoplasm</location>
    </subcellularLocation>
    <subcellularLocation>
        <location evidence="1">Endoplasmic reticulum lumen</location>
    </subcellularLocation>
</comment>
<keyword evidence="8" id="KW-0677">Repeat</keyword>
<feature type="region of interest" description="Disordered" evidence="16">
    <location>
        <begin position="1473"/>
        <end position="1525"/>
    </location>
</feature>
<feature type="compositionally biased region" description="Low complexity" evidence="16">
    <location>
        <begin position="2435"/>
        <end position="2447"/>
    </location>
</feature>
<feature type="domain" description="EF-hand" evidence="18">
    <location>
        <begin position="152"/>
        <end position="187"/>
    </location>
</feature>
<keyword evidence="12" id="KW-0143">Chaperone</keyword>
<dbReference type="KEGG" id="shx:MS3_00001499"/>
<dbReference type="PROSITE" id="PS51072">
    <property type="entry name" value="MHD"/>
    <property type="match status" value="1"/>
</dbReference>
<dbReference type="PROSITE" id="PS00018">
    <property type="entry name" value="EF_HAND_1"/>
    <property type="match status" value="4"/>
</dbReference>
<feature type="signal peptide" evidence="17">
    <location>
        <begin position="1"/>
        <end position="23"/>
    </location>
</feature>
<evidence type="ECO:0000256" key="11">
    <source>
        <dbReference type="ARBA" id="ARBA00023180"/>
    </source>
</evidence>
<reference evidence="21" key="2">
    <citation type="journal article" date="2019" name="Gigascience">
        <title>High-quality Schistosoma haematobium genome achieved by single-molecule and long-range sequencing.</title>
        <authorList>
            <person name="Stroehlein A.J."/>
            <person name="Korhonen P.K."/>
            <person name="Chong T.M."/>
            <person name="Lim Y.L."/>
            <person name="Chan K.G."/>
            <person name="Webster B."/>
            <person name="Rollinson D."/>
            <person name="Brindley P.J."/>
            <person name="Gasser R.B."/>
            <person name="Young N.D."/>
        </authorList>
    </citation>
    <scope>NUCLEOTIDE SEQUENCE</scope>
</reference>
<comment type="similarity">
    <text evidence="3">Belongs to the Stoned B family.</text>
</comment>
<evidence type="ECO:0000256" key="12">
    <source>
        <dbReference type="ARBA" id="ARBA00023186"/>
    </source>
</evidence>
<dbReference type="PANTHER" id="PTHR10529">
    <property type="entry name" value="AP COMPLEX SUBUNIT MU"/>
    <property type="match status" value="1"/>
</dbReference>
<keyword evidence="22" id="KW-1185">Reference proteome</keyword>
<sequence>MRMLGWFCAVILFTLFSSELVESKFKPRTNDKDLSNSPHTHEGEHSAAYDHDAFLGRDEAKRFDDLTPEESKQKLGEIVDKIDLNNDGQITSEEMTVWINKVSRKMLLDDVDRAWKDFELLDEDKLPWEKHVDELFGEDGDLEDEDDETKKAYSEKDKRRWMAADADGDGKLSKIEYLAFLHPEHEPKMRDVVIKETMEEIDKNNDSFVDLDEYIKDLWSPNSPNETEPEWVKTEREEFAKRRDINGDGKLDLDEVGKWIVPEDYNHVQAEVTHLFSESDADQDGKLSKNEILNRYDLFVGSQATNFGEILIGHDDRRSSKVQAKKRSESADQTSLSQNDSDNEFQSPVVRSRTRPSKKISSGQDPKSFPSSSIRAQVLASLRRTRSPNRKAHQKSIRAISVPPSTIENNTSTHINSTVTSTTINDHCKVASVVSSKFGERQTKECESPAPLAQDDCFELTDMSDVESDPMHKSQTFQWSTSDENKMQKTTIGTMDDHESNTPVGSQSQSLENINIGSNNLSSSVRDNYNDNKNEIDKNILSTYTYDSTDLQYESEGENSMENGYAIYANNNNYFDDDKSVTKLVVEYEIDYPVIDHTDYDDVLSLTNETPKQSSLSSDNEEEHDIGEQDDESTKSISSSMNQSITSIKQPDKEDANKENIQCDTRNVYQDETDDRQYVPSHSEDDYYRYDEENQQPLVITIEKEQNIQVNETNYSKEVQEQENIDQYESSNEDVSQDPSSLTKLTAYNSEWENMRDNRDTYLTTPSIIITCASTESLMKINNENSLTPPMRPPPPPVPPSPSHSVSTPKRPSPPKELPPRPQHPQSTTTSHHDTSKKRRKKDKLFGLVDLGPLPSDPDPNFPFRSHFEKSVLPNPKKAIQRILRGETKAERRQRKEQQELSRLLKGPSDKTEQIIKLEPSPHSKDWQEFQQLTARIQSTVEESTSKIKALSSVYHTDDNPPTDLKTDYIRPELELTENWANFDQIKTTDEENWANFDQSIATSNNYTEFNPLDTDKNWANFQIENLDLDNSNLENWADFNQTPTTTDQIIDTRESEQPDNWAVFDQLQTSTQFINSKPVESISENWADFNTLQAANQYPPYTSTGDENWANFDLIAANNSLPSSNTVDIFNKNTDCTELKSSDNLFGGFENINTLSENSFEQHCQEKTSEDEAHRRDHGTTEENLFNPHYIKYIENPQDFHQLETDQTFLDFNNYKSQHQPKLSHLDTSEIVSELGVTQSIPEDITNNYNTLEDTDNLFIRKNSIDTFETHYTVAADNLIDSNYTEHSEQIVGFDQAKQTGTGERLNESSHPTTEIKSDFSQTESSDNYFVVDRSGTTENLFGCNYPLSIVGLYRQTVVDTAQQKITGKTNLFSSSKTIESKSNCNNPQIVIKTYSSESYFFLIDNQEIIQEKIHTTGSYFSNPHISQLNFKNMEADKLNRFNELDDNEVVQSNPIMDISEENYHKDYDIEHGNYEQNDDFDPKITADSSSSTSSYEDDEQHAVKEDEDEVEGEEEEEVGPKVHNDMIGEYNLGYHQNYDNTDYTDEEEMMFTTNAPNIKDNKEEINPFSNDNFEGISSITTTIENKNGLNVIERKTSIDDLKTIARPRVKPVRQETLSGNNPFRKRSDIDEPDMLNIDPHVTDTADIPTDELTRIASGIKLISPQNKISLHSKIKDSFDSNTSESFNGEVEESKVELQNSEIIQTIENVNVNLDGFDPLQTIYPDSEDENSSHSNESRTLHITINQDQQQNTALKLKPTVESTDNDNKLPITIQPPPQQSKSINILDLSIESISNEENKMISKGNNRSTDETNANISPTTPPGWVDFFDDDNDNNGNNNYDNNALSNFTAFKLDKDVVDKAFEIQLEQEEENNRSKPEPGYPEPPRPETPDPELDIPFHPFVNTEDTWRLWLRYPEKKTRVKQISKYTTDRYWREVAVRLIEEHGRKVVALHEIIENTDEISPEPYRTVRIEPYMQLSREKLQQYDKYGKLHVFKLNHVSYKELVGMRPEKFSIKNLQNLVTHKPKQNITLDHIPIYTEILKFGSLDQARIRRLMPVFEDALMKIPSHKDTSLNYSREEVCCYVVDEYEGKLNVHGTILEQKARTRIFCTAFVNGGPHIVLGLNDKWRFGREVVRRSDILPVMHDEWINIQKPEFHSCVQMDEYERDHMLQFYPLDGCRFELLRFRVSLRGNRELPMQVKVTYTIDGRRVSMRCDLLVPGYFSASKRSGAVPCEKVEIHIPFPEEWIYHLRVEKHHKYGSVHSTLRKPGKIKGLERITQMAQSLLPPSMLEASIGVAKYEHLYKAIVWRIPRVPEKSEASFRPHLLTCNLVLAPHDTVPEWETLIPYCQIEYNMPSSTVSGATVRSISVEHTGNVEKFVKYLTKYKYTMDIDYQLGSRKEPVLKSLLDENTSSLYETSDEQTPSNRTYERYTSNNNISDNNNNNSMKSEEHDRVNNITTVISDEAETNQTAPTEFGDLLGLGSEFDIMSDVRSEQSKSSNTDNIF</sequence>
<feature type="region of interest" description="Disordered" evidence="16">
    <location>
        <begin position="1763"/>
        <end position="1782"/>
    </location>
</feature>
<dbReference type="GO" id="GO:0006897">
    <property type="term" value="P:endocytosis"/>
    <property type="evidence" value="ECO:0007669"/>
    <property type="project" value="UniProtKB-KW"/>
</dbReference>
<dbReference type="CDD" id="cd16226">
    <property type="entry name" value="EFh_CREC_Calumenin_like"/>
    <property type="match status" value="1"/>
</dbReference>
<feature type="compositionally biased region" description="Polar residues" evidence="16">
    <location>
        <begin position="331"/>
        <end position="346"/>
    </location>
</feature>
<evidence type="ECO:0000256" key="16">
    <source>
        <dbReference type="SAM" id="MobiDB-lite"/>
    </source>
</evidence>
<evidence type="ECO:0000256" key="1">
    <source>
        <dbReference type="ARBA" id="ARBA00004319"/>
    </source>
</evidence>
<feature type="region of interest" description="Disordered" evidence="16">
    <location>
        <begin position="783"/>
        <end position="870"/>
    </location>
</feature>
<dbReference type="InterPro" id="IPR012320">
    <property type="entry name" value="SHD_dom"/>
</dbReference>
<dbReference type="InterPro" id="IPR011992">
    <property type="entry name" value="EF-hand-dom_pair"/>
</dbReference>
<comment type="subunit">
    <text evidence="14">Interacts with PCSK6 (immature form including the propeptide); probably involved in the maturation and the secretion of PCSK6.</text>
</comment>
<accession>A0A922LX01</accession>
<evidence type="ECO:0000256" key="5">
    <source>
        <dbReference type="ARBA" id="ARBA00022583"/>
    </source>
</evidence>
<evidence type="ECO:0000256" key="13">
    <source>
        <dbReference type="ARBA" id="ARBA00056975"/>
    </source>
</evidence>
<dbReference type="InterPro" id="IPR050431">
    <property type="entry name" value="Adaptor_comp_med_subunit"/>
</dbReference>
<feature type="compositionally biased region" description="Polar residues" evidence="16">
    <location>
        <begin position="659"/>
        <end position="670"/>
    </location>
</feature>
<keyword evidence="9" id="KW-0256">Endoplasmic reticulum</keyword>
<feature type="compositionally biased region" description="Acidic residues" evidence="16">
    <location>
        <begin position="619"/>
        <end position="631"/>
    </location>
</feature>
<evidence type="ECO:0000256" key="8">
    <source>
        <dbReference type="ARBA" id="ARBA00022737"/>
    </source>
</evidence>
<feature type="region of interest" description="Disordered" evidence="16">
    <location>
        <begin position="885"/>
        <end position="911"/>
    </location>
</feature>
<dbReference type="Proteomes" id="UP000471633">
    <property type="component" value="Unassembled WGS sequence"/>
</dbReference>
<dbReference type="Gene3D" id="2.60.40.1170">
    <property type="entry name" value="Mu homology domain, subdomain B"/>
    <property type="match status" value="1"/>
</dbReference>
<dbReference type="Gene3D" id="1.10.238.10">
    <property type="entry name" value="EF-hand"/>
    <property type="match status" value="2"/>
</dbReference>
<evidence type="ECO:0000259" key="19">
    <source>
        <dbReference type="PROSITE" id="PS51070"/>
    </source>
</evidence>
<evidence type="ECO:0000256" key="2">
    <source>
        <dbReference type="ARBA" id="ARBA00004496"/>
    </source>
</evidence>
<keyword evidence="7 17" id="KW-0732">Signal</keyword>
<evidence type="ECO:0000256" key="10">
    <source>
        <dbReference type="ARBA" id="ARBA00022837"/>
    </source>
</evidence>
<reference evidence="21" key="3">
    <citation type="submission" date="2021-06" db="EMBL/GenBank/DDBJ databases">
        <title>Chromosome-level genome assembly for S. haematobium.</title>
        <authorList>
            <person name="Stroehlein A.J."/>
        </authorList>
    </citation>
    <scope>NUCLEOTIDE SEQUENCE</scope>
</reference>
<feature type="domain" description="EF-hand" evidence="18">
    <location>
        <begin position="267"/>
        <end position="302"/>
    </location>
</feature>
<dbReference type="InterPro" id="IPR028565">
    <property type="entry name" value="MHD"/>
</dbReference>
<dbReference type="PROSITE" id="PS51070">
    <property type="entry name" value="SHD"/>
    <property type="match status" value="1"/>
</dbReference>
<feature type="domain" description="EF-hand" evidence="18">
    <location>
        <begin position="70"/>
        <end position="105"/>
    </location>
</feature>
<feature type="region of interest" description="Disordered" evidence="16">
    <location>
        <begin position="1869"/>
        <end position="1897"/>
    </location>
</feature>
<dbReference type="RefSeq" id="XP_035590231.2">
    <property type="nucleotide sequence ID" value="XM_035734023.2"/>
</dbReference>
<evidence type="ECO:0000259" key="20">
    <source>
        <dbReference type="PROSITE" id="PS51072"/>
    </source>
</evidence>
<evidence type="ECO:0000259" key="18">
    <source>
        <dbReference type="PROSITE" id="PS50222"/>
    </source>
</evidence>
<feature type="region of interest" description="Disordered" evidence="16">
    <location>
        <begin position="2415"/>
        <end position="2452"/>
    </location>
</feature>
<reference evidence="21" key="4">
    <citation type="journal article" date="2022" name="PLoS Pathog.">
        <title>Chromosome-level genome of Schistosoma haematobium underpins genome-wide explorations of molecular variation.</title>
        <authorList>
            <person name="Stroehlein A.J."/>
            <person name="Korhonen P.K."/>
            <person name="Lee V.V."/>
            <person name="Ralph S.A."/>
            <person name="Mentink-Kane M."/>
            <person name="You H."/>
            <person name="McManus D.P."/>
            <person name="Tchuente L.T."/>
            <person name="Stothard J.R."/>
            <person name="Kaur P."/>
            <person name="Dudchenko O."/>
            <person name="Aiden E.L."/>
            <person name="Yang B."/>
            <person name="Yang H."/>
            <person name="Emery A.M."/>
            <person name="Webster B.L."/>
            <person name="Brindley P.J."/>
            <person name="Rollinson D."/>
            <person name="Chang B.C.H."/>
            <person name="Gasser R.B."/>
            <person name="Young N.D."/>
        </authorList>
    </citation>
    <scope>NUCLEOTIDE SEQUENCE</scope>
</reference>
<evidence type="ECO:0000313" key="21">
    <source>
        <dbReference type="EMBL" id="KAH9595463.1"/>
    </source>
</evidence>
<feature type="compositionally biased region" description="Polar residues" evidence="16">
    <location>
        <begin position="473"/>
        <end position="485"/>
    </location>
</feature>
<feature type="domain" description="MHD" evidence="20">
    <location>
        <begin position="2079"/>
        <end position="2398"/>
    </location>
</feature>
<feature type="domain" description="SHD" evidence="19">
    <location>
        <begin position="1909"/>
        <end position="2075"/>
    </location>
</feature>
<feature type="region of interest" description="Disordered" evidence="16">
    <location>
        <begin position="1297"/>
        <end position="1316"/>
    </location>
</feature>
<feature type="region of interest" description="Disordered" evidence="16">
    <location>
        <begin position="27"/>
        <end position="50"/>
    </location>
</feature>
<dbReference type="GO" id="GO:0005788">
    <property type="term" value="C:endoplasmic reticulum lumen"/>
    <property type="evidence" value="ECO:0007669"/>
    <property type="project" value="UniProtKB-SubCell"/>
</dbReference>
<feature type="region of interest" description="Disordered" evidence="16">
    <location>
        <begin position="1803"/>
        <end position="1842"/>
    </location>
</feature>
<dbReference type="GO" id="GO:0005509">
    <property type="term" value="F:calcium ion binding"/>
    <property type="evidence" value="ECO:0007669"/>
    <property type="project" value="InterPro"/>
</dbReference>
<evidence type="ECO:0000256" key="17">
    <source>
        <dbReference type="SAM" id="SignalP"/>
    </source>
</evidence>
<feature type="compositionally biased region" description="Polar residues" evidence="16">
    <location>
        <begin position="359"/>
        <end position="374"/>
    </location>
</feature>
<dbReference type="GeneID" id="24596045"/>
<evidence type="ECO:0000256" key="6">
    <source>
        <dbReference type="ARBA" id="ARBA00022723"/>
    </source>
</evidence>
<feature type="region of interest" description="Disordered" evidence="16">
    <location>
        <begin position="317"/>
        <end position="374"/>
    </location>
</feature>
<reference evidence="21" key="1">
    <citation type="journal article" date="2012" name="Nat. Genet.">
        <title>Whole-genome sequence of Schistosoma haematobium.</title>
        <authorList>
            <person name="Young N.D."/>
            <person name="Jex A.R."/>
            <person name="Li B."/>
            <person name="Liu S."/>
            <person name="Yang L."/>
            <person name="Xiong Z."/>
            <person name="Li Y."/>
            <person name="Cantacessi C."/>
            <person name="Hall R.S."/>
            <person name="Xu X."/>
            <person name="Chen F."/>
            <person name="Wu X."/>
            <person name="Zerlotini A."/>
            <person name="Oliveira G."/>
            <person name="Hofmann A."/>
            <person name="Zhang G."/>
            <person name="Fang X."/>
            <person name="Kang Y."/>
            <person name="Campbell B.E."/>
            <person name="Loukas A."/>
            <person name="Ranganathan S."/>
            <person name="Rollinson D."/>
            <person name="Rinaldi G."/>
            <person name="Brindley P.J."/>
            <person name="Yang H."/>
            <person name="Wang J."/>
            <person name="Wang J."/>
            <person name="Gasser R.B."/>
        </authorList>
    </citation>
    <scope>NUCLEOTIDE SEQUENCE</scope>
</reference>
<feature type="compositionally biased region" description="Low complexity" evidence="16">
    <location>
        <begin position="635"/>
        <end position="649"/>
    </location>
</feature>